<dbReference type="Pfam" id="PF00296">
    <property type="entry name" value="Bac_luciferase"/>
    <property type="match status" value="1"/>
</dbReference>
<dbReference type="GO" id="GO:0052749">
    <property type="term" value="F:glucose-6-phosphate dehydrogenase (coenzyme F420) activity"/>
    <property type="evidence" value="ECO:0007669"/>
    <property type="project" value="UniProtKB-EC"/>
</dbReference>
<dbReference type="SUPFAM" id="SSF51679">
    <property type="entry name" value="Bacterial luciferase-like"/>
    <property type="match status" value="1"/>
</dbReference>
<protein>
    <submittedName>
        <fullName evidence="3">Glucose-6-phosphate dehydrogenase (Coenzyme-F420)</fullName>
        <ecNumber evidence="3">1.1.98.2</ecNumber>
    </submittedName>
</protein>
<keyword evidence="1 3" id="KW-0560">Oxidoreductase</keyword>
<dbReference type="NCBIfam" id="TIGR03557">
    <property type="entry name" value="F420_G6P_family"/>
    <property type="match status" value="1"/>
</dbReference>
<dbReference type="KEGG" id="mema:MMAB1_1457"/>
<dbReference type="EC" id="1.1.98.2" evidence="3"/>
<reference evidence="3 4" key="1">
    <citation type="submission" date="2016-01" db="EMBL/GenBank/DDBJ databases">
        <authorList>
            <person name="Manzoor S."/>
        </authorList>
    </citation>
    <scope>NUCLEOTIDE SEQUENCE [LARGE SCALE GENOMIC DNA]</scope>
    <source>
        <strain evidence="3">Methanoculleus sp MAB1</strain>
    </source>
</reference>
<dbReference type="Proteomes" id="UP000069850">
    <property type="component" value="Chromosome 1"/>
</dbReference>
<dbReference type="AlphaFoldDB" id="A0A0X3BL83"/>
<dbReference type="CDD" id="cd01097">
    <property type="entry name" value="Tetrahydromethanopterin_reductase"/>
    <property type="match status" value="1"/>
</dbReference>
<proteinExistence type="predicted"/>
<feature type="domain" description="Luciferase-like" evidence="2">
    <location>
        <begin position="16"/>
        <end position="293"/>
    </location>
</feature>
<dbReference type="PANTHER" id="PTHR43244:SF1">
    <property type="entry name" value="5,10-METHYLENETETRAHYDROMETHANOPTERIN REDUCTASE"/>
    <property type="match status" value="1"/>
</dbReference>
<dbReference type="InterPro" id="IPR036661">
    <property type="entry name" value="Luciferase-like_sf"/>
</dbReference>
<evidence type="ECO:0000259" key="2">
    <source>
        <dbReference type="Pfam" id="PF00296"/>
    </source>
</evidence>
<dbReference type="InterPro" id="IPR050564">
    <property type="entry name" value="F420-G6PD/mer"/>
</dbReference>
<dbReference type="RefSeq" id="WP_062263210.1">
    <property type="nucleotide sequence ID" value="NZ_LT158599.1"/>
</dbReference>
<dbReference type="GO" id="GO:0016705">
    <property type="term" value="F:oxidoreductase activity, acting on paired donors, with incorporation or reduction of molecular oxygen"/>
    <property type="evidence" value="ECO:0007669"/>
    <property type="project" value="InterPro"/>
</dbReference>
<accession>A0A0X3BL83</accession>
<dbReference type="EMBL" id="LT158599">
    <property type="protein sequence ID" value="CVK32670.1"/>
    <property type="molecule type" value="Genomic_DNA"/>
</dbReference>
<dbReference type="GeneID" id="27137322"/>
<dbReference type="PANTHER" id="PTHR43244">
    <property type="match status" value="1"/>
</dbReference>
<dbReference type="InterPro" id="IPR011251">
    <property type="entry name" value="Luciferase-like_dom"/>
</dbReference>
<dbReference type="OrthoDB" id="7684at2157"/>
<gene>
    <name evidence="3" type="ORF">MMAB1_1457</name>
</gene>
<sequence length="319" mass="35231">MVEIGYKLASEEHGPLDLVSNARQAEDAGFAFAMISDHYHPWTTRQGESPFVWTVIGGISQVTADLRLLTGVTCPTVRIHPGIIAQAAATAAAMMPGRFILGLGSGEYLNEHIFGDRWPPAPVRVEMLEEAVEVIRMLWKGGMQDYYGSFYTLENAEVFSLPEILPPIYIASEGPISASLAARAGEGFINAGTNAEESLVVFRNSGGGDKPAYMEVSVCWAESEEEGQRTAYEQWPIAANKGELNRVIPTPAHYEQLAAMVTLEDVAGNVPCGPDPEVHIKKIEERVRMGFDHICVHQIGHQQQEFMEFYREKVLPHFQ</sequence>
<name>A0A0X3BL83_9EURY</name>
<evidence type="ECO:0000313" key="3">
    <source>
        <dbReference type="EMBL" id="CVK32670.1"/>
    </source>
</evidence>
<organism evidence="3 4">
    <name type="scientific">Methanoculleus bourgensis</name>
    <dbReference type="NCBI Taxonomy" id="83986"/>
    <lineage>
        <taxon>Archaea</taxon>
        <taxon>Methanobacteriati</taxon>
        <taxon>Methanobacteriota</taxon>
        <taxon>Stenosarchaea group</taxon>
        <taxon>Methanomicrobia</taxon>
        <taxon>Methanomicrobiales</taxon>
        <taxon>Methanomicrobiaceae</taxon>
        <taxon>Methanoculleus</taxon>
    </lineage>
</organism>
<dbReference type="Gene3D" id="3.20.20.30">
    <property type="entry name" value="Luciferase-like domain"/>
    <property type="match status" value="1"/>
</dbReference>
<evidence type="ECO:0000313" key="4">
    <source>
        <dbReference type="Proteomes" id="UP000069850"/>
    </source>
</evidence>
<dbReference type="InterPro" id="IPR019945">
    <property type="entry name" value="F420_G6P_DH-rel"/>
</dbReference>
<evidence type="ECO:0000256" key="1">
    <source>
        <dbReference type="ARBA" id="ARBA00023002"/>
    </source>
</evidence>